<dbReference type="PROSITE" id="PS50084">
    <property type="entry name" value="KH_TYPE_1"/>
    <property type="match status" value="1"/>
</dbReference>
<dbReference type="GO" id="GO:0045292">
    <property type="term" value="P:mRNA cis splicing, via spliceosome"/>
    <property type="evidence" value="ECO:0000318"/>
    <property type="project" value="GO_Central"/>
</dbReference>
<evidence type="ECO:0000256" key="3">
    <source>
        <dbReference type="SAM" id="MobiDB-lite"/>
    </source>
</evidence>
<evidence type="ECO:0000256" key="1">
    <source>
        <dbReference type="ARBA" id="ARBA00022884"/>
    </source>
</evidence>
<dbReference type="InterPro" id="IPR036612">
    <property type="entry name" value="KH_dom_type_1_sf"/>
</dbReference>
<dbReference type="InterPro" id="IPR045071">
    <property type="entry name" value="BBP-like"/>
</dbReference>
<protein>
    <recommendedName>
        <fullName evidence="4">K Homology domain-containing protein</fullName>
    </recommendedName>
</protein>
<dbReference type="SMART" id="SM00322">
    <property type="entry name" value="KH"/>
    <property type="match status" value="1"/>
</dbReference>
<dbReference type="PANTHER" id="PTHR11208:SF98">
    <property type="entry name" value="RNA-BINDING KH DOMAIN-CONTAINING PROTEIN"/>
    <property type="match status" value="1"/>
</dbReference>
<dbReference type="STRING" id="3983.A0A2C9UEN0"/>
<feature type="compositionally biased region" description="Polar residues" evidence="3">
    <location>
        <begin position="1"/>
        <end position="10"/>
    </location>
</feature>
<feature type="compositionally biased region" description="Polar residues" evidence="3">
    <location>
        <begin position="416"/>
        <end position="433"/>
    </location>
</feature>
<dbReference type="GO" id="GO:0003729">
    <property type="term" value="F:mRNA binding"/>
    <property type="evidence" value="ECO:0000318"/>
    <property type="project" value="GO_Central"/>
</dbReference>
<keyword evidence="6" id="KW-1185">Reference proteome</keyword>
<feature type="compositionally biased region" description="Pro residues" evidence="3">
    <location>
        <begin position="448"/>
        <end position="461"/>
    </location>
</feature>
<evidence type="ECO:0000313" key="6">
    <source>
        <dbReference type="Proteomes" id="UP000091857"/>
    </source>
</evidence>
<dbReference type="InterPro" id="IPR004087">
    <property type="entry name" value="KH_dom"/>
</dbReference>
<feature type="compositionally biased region" description="Polar residues" evidence="3">
    <location>
        <begin position="19"/>
        <end position="31"/>
    </location>
</feature>
<feature type="compositionally biased region" description="Polar residues" evidence="3">
    <location>
        <begin position="464"/>
        <end position="475"/>
    </location>
</feature>
<evidence type="ECO:0000256" key="2">
    <source>
        <dbReference type="PROSITE-ProRule" id="PRU00117"/>
    </source>
</evidence>
<gene>
    <name evidence="5" type="ORF">MANES_15G105700v8</name>
</gene>
<feature type="domain" description="K Homology" evidence="4">
    <location>
        <begin position="173"/>
        <end position="268"/>
    </location>
</feature>
<dbReference type="InterPro" id="IPR055256">
    <property type="entry name" value="KH_1_KHDC4/BBP-like"/>
</dbReference>
<feature type="region of interest" description="Disordered" evidence="3">
    <location>
        <begin position="1"/>
        <end position="31"/>
    </location>
</feature>
<feature type="region of interest" description="Disordered" evidence="3">
    <location>
        <begin position="364"/>
        <end position="475"/>
    </location>
</feature>
<comment type="caution">
    <text evidence="5">The sequence shown here is derived from an EMBL/GenBank/DDBJ whole genome shotgun (WGS) entry which is preliminary data.</text>
</comment>
<dbReference type="Pfam" id="PF22675">
    <property type="entry name" value="KH-I_KHDC4-BBP"/>
    <property type="match status" value="1"/>
</dbReference>
<sequence>MSAEVDQTSAVEHHKNKMSAINTSSGASTTGPKVSIFAAKSGFVIPKNKLSGSLVPIFRGGKKSGGNDAANEDSKNQELRKTKWGPDPYQDAAVRRGRALAYQTRVDQITQKLELGILEPVETQDLQADQSADLKLSSPPIDIKELKLERREIIGEILKLNPSYKAPPDYEPLLKEASVPIPVKDHPGCNFVGLLFGSGGETHKRLEKETGAKIRVFGTKANAGKKVEISPSDMNETHLAYEELYVHVSAETFEKVDEAVALIELLITSVSGSLVAGNNVNVPNQSQEVSAPFRVPNGDQGVTQLAFGPAQTPQRGQFQYQGPWLPSVSAQAQVHPPGFIPLRNSSVPIDNNLLHVQSPLTPTSMPSLFGPRPIPSPGFNSNFLNGSPVPSRPQLPIQVPSHPYAPRNLPMPAPQPSSVQSNVLASLSFTGNQAPPAMPSPVAGPLVPSLPQPVSSVPPGPQSDRSLTSVGSSSGWPLASGGVPAPLVPGNMGQMVPPMGSLQGPRPVVPQSGFLSSALPSTMPAANIVPPVSFPSAPSSINVLMNQVSGASSLVSVLPPQVSSSSTPLSHALINPVSGSTPISLPMTSASQPTLQSGTAGSFPGNVSNPTLTRPAIAGPAMQHSGPGDFTFQPCHPQNLAPHLRPSNQPMTQDPPLARPMMQPSPPAPSFRLAVPNSIPPPGMPVFPRSQVSNQMGQTQAHMSAIPFVGNSAGPVPPRVPAFSNASPIIPPARNFSQAARLPDLPGPFPPRPGNPLQVQHNYPGPITPRGNFMGPNQQSNRNLSFAPSPGGQQIYDPFSPTSVPIKPQQPGGNLLNGRKQETDPEYEDLMASVGVK</sequence>
<dbReference type="OrthoDB" id="6777263at2759"/>
<feature type="region of interest" description="Disordered" evidence="3">
    <location>
        <begin position="58"/>
        <end position="90"/>
    </location>
</feature>
<dbReference type="EMBL" id="CM004401">
    <property type="protein sequence ID" value="OAY28932.1"/>
    <property type="molecule type" value="Genomic_DNA"/>
</dbReference>
<accession>A0A2C9UEN0</accession>
<evidence type="ECO:0000313" key="5">
    <source>
        <dbReference type="EMBL" id="OAY28932.1"/>
    </source>
</evidence>
<dbReference type="AlphaFoldDB" id="A0A2C9UEN0"/>
<reference evidence="6" key="1">
    <citation type="journal article" date="2016" name="Nat. Biotechnol.">
        <title>Sequencing wild and cultivated cassava and related species reveals extensive interspecific hybridization and genetic diversity.</title>
        <authorList>
            <person name="Bredeson J.V."/>
            <person name="Lyons J.B."/>
            <person name="Prochnik S.E."/>
            <person name="Wu G.A."/>
            <person name="Ha C.M."/>
            <person name="Edsinger-Gonzales E."/>
            <person name="Grimwood J."/>
            <person name="Schmutz J."/>
            <person name="Rabbi I.Y."/>
            <person name="Egesi C."/>
            <person name="Nauluvula P."/>
            <person name="Lebot V."/>
            <person name="Ndunguru J."/>
            <person name="Mkamilo G."/>
            <person name="Bart R.S."/>
            <person name="Setter T.L."/>
            <person name="Gleadow R.M."/>
            <person name="Kulakow P."/>
            <person name="Ferguson M.E."/>
            <person name="Rounsley S."/>
            <person name="Rokhsar D.S."/>
        </authorList>
    </citation>
    <scope>NUCLEOTIDE SEQUENCE [LARGE SCALE GENOMIC DNA]</scope>
    <source>
        <strain evidence="6">cv. AM560-2</strain>
    </source>
</reference>
<dbReference type="Proteomes" id="UP000091857">
    <property type="component" value="Chromosome 15"/>
</dbReference>
<keyword evidence="1 2" id="KW-0694">RNA-binding</keyword>
<feature type="region of interest" description="Disordered" evidence="3">
    <location>
        <begin position="775"/>
        <end position="837"/>
    </location>
</feature>
<dbReference type="PANTHER" id="PTHR11208">
    <property type="entry name" value="RNA-BINDING PROTEIN RELATED"/>
    <property type="match status" value="1"/>
</dbReference>
<dbReference type="GO" id="GO:0005634">
    <property type="term" value="C:nucleus"/>
    <property type="evidence" value="ECO:0000318"/>
    <property type="project" value="GO_Central"/>
</dbReference>
<name>A0A2C9UEN0_MANES</name>
<feature type="compositionally biased region" description="Polar residues" evidence="3">
    <location>
        <begin position="588"/>
        <end position="612"/>
    </location>
</feature>
<evidence type="ECO:0000259" key="4">
    <source>
        <dbReference type="SMART" id="SM00322"/>
    </source>
</evidence>
<dbReference type="SUPFAM" id="SSF54791">
    <property type="entry name" value="Eukaryotic type KH-domain (KH-domain type I)"/>
    <property type="match status" value="1"/>
</dbReference>
<dbReference type="Gene3D" id="3.30.1370.10">
    <property type="entry name" value="K Homology domain, type 1"/>
    <property type="match status" value="1"/>
</dbReference>
<dbReference type="OMA" id="MNIMPRN"/>
<organism evidence="5 6">
    <name type="scientific">Manihot esculenta</name>
    <name type="common">Cassava</name>
    <name type="synonym">Jatropha manihot</name>
    <dbReference type="NCBI Taxonomy" id="3983"/>
    <lineage>
        <taxon>Eukaryota</taxon>
        <taxon>Viridiplantae</taxon>
        <taxon>Streptophyta</taxon>
        <taxon>Embryophyta</taxon>
        <taxon>Tracheophyta</taxon>
        <taxon>Spermatophyta</taxon>
        <taxon>Magnoliopsida</taxon>
        <taxon>eudicotyledons</taxon>
        <taxon>Gunneridae</taxon>
        <taxon>Pentapetalae</taxon>
        <taxon>rosids</taxon>
        <taxon>fabids</taxon>
        <taxon>Malpighiales</taxon>
        <taxon>Euphorbiaceae</taxon>
        <taxon>Crotonoideae</taxon>
        <taxon>Manihoteae</taxon>
        <taxon>Manihot</taxon>
    </lineage>
</organism>
<dbReference type="Gramene" id="Manes.15G105700.1.v8.1">
    <property type="protein sequence ID" value="Manes.15G105700.1.v8.1.CDS"/>
    <property type="gene ID" value="Manes.15G105700.v8.1"/>
</dbReference>
<proteinExistence type="predicted"/>
<feature type="compositionally biased region" description="Polar residues" evidence="3">
    <location>
        <begin position="775"/>
        <end position="786"/>
    </location>
</feature>
<feature type="region of interest" description="Disordered" evidence="3">
    <location>
        <begin position="588"/>
        <end position="614"/>
    </location>
</feature>
<feature type="compositionally biased region" description="Basic and acidic residues" evidence="3">
    <location>
        <begin position="72"/>
        <end position="81"/>
    </location>
</feature>